<name>A0A382C2X4_9ZZZZ</name>
<accession>A0A382C2X4</accession>
<organism evidence="1">
    <name type="scientific">marine metagenome</name>
    <dbReference type="NCBI Taxonomy" id="408172"/>
    <lineage>
        <taxon>unclassified sequences</taxon>
        <taxon>metagenomes</taxon>
        <taxon>ecological metagenomes</taxon>
    </lineage>
</organism>
<dbReference type="AlphaFoldDB" id="A0A382C2X4"/>
<protein>
    <submittedName>
        <fullName evidence="1">Uncharacterized protein</fullName>
    </submittedName>
</protein>
<evidence type="ECO:0000313" key="1">
    <source>
        <dbReference type="EMBL" id="SVB19787.1"/>
    </source>
</evidence>
<sequence length="75" mass="8975">MDEDSTQRDELFERRLIKNQQEIDRIFDKIEEIDRNLELLRISFEGPDAKSIGSTHGNLYDWGGYEWDAWKKQKG</sequence>
<proteinExistence type="predicted"/>
<reference evidence="1" key="1">
    <citation type="submission" date="2018-05" db="EMBL/GenBank/DDBJ databases">
        <authorList>
            <person name="Lanie J.A."/>
            <person name="Ng W.-L."/>
            <person name="Kazmierczak K.M."/>
            <person name="Andrzejewski T.M."/>
            <person name="Davidsen T.M."/>
            <person name="Wayne K.J."/>
            <person name="Tettelin H."/>
            <person name="Glass J.I."/>
            <person name="Rusch D."/>
            <person name="Podicherti R."/>
            <person name="Tsui H.-C.T."/>
            <person name="Winkler M.E."/>
        </authorList>
    </citation>
    <scope>NUCLEOTIDE SEQUENCE</scope>
</reference>
<gene>
    <name evidence="1" type="ORF">METZ01_LOCUS172641</name>
</gene>
<dbReference type="EMBL" id="UINC01032319">
    <property type="protein sequence ID" value="SVB19787.1"/>
    <property type="molecule type" value="Genomic_DNA"/>
</dbReference>